<dbReference type="Pfam" id="PF14204">
    <property type="entry name" value="Ribosomal_L18_c"/>
    <property type="match status" value="1"/>
</dbReference>
<proteinExistence type="predicted"/>
<evidence type="ECO:0000313" key="4">
    <source>
        <dbReference type="Proteomes" id="UP000267027"/>
    </source>
</evidence>
<dbReference type="STRING" id="334426.A0A158PHF4"/>
<evidence type="ECO:0000256" key="1">
    <source>
        <dbReference type="ARBA" id="ARBA00022730"/>
    </source>
</evidence>
<gene>
    <name evidence="3" type="ORF">ACOC_LOCUS6329</name>
</gene>
<evidence type="ECO:0000259" key="2">
    <source>
        <dbReference type="Pfam" id="PF14204"/>
    </source>
</evidence>
<accession>A0A158PHF4</accession>
<reference evidence="3 4" key="2">
    <citation type="submission" date="2018-11" db="EMBL/GenBank/DDBJ databases">
        <authorList>
            <consortium name="Pathogen Informatics"/>
        </authorList>
    </citation>
    <scope>NUCLEOTIDE SEQUENCE [LARGE SCALE GENOMIC DNA]</scope>
    <source>
        <strain evidence="3 4">Costa Rica</strain>
    </source>
</reference>
<reference evidence="5" key="1">
    <citation type="submission" date="2016-04" db="UniProtKB">
        <authorList>
            <consortium name="WormBaseParasite"/>
        </authorList>
    </citation>
    <scope>IDENTIFICATION</scope>
</reference>
<keyword evidence="4" id="KW-1185">Reference proteome</keyword>
<dbReference type="EMBL" id="UYYA01003937">
    <property type="protein sequence ID" value="VDM57914.1"/>
    <property type="molecule type" value="Genomic_DNA"/>
</dbReference>
<organism evidence="5">
    <name type="scientific">Angiostrongylus costaricensis</name>
    <name type="common">Nematode worm</name>
    <dbReference type="NCBI Taxonomy" id="334426"/>
    <lineage>
        <taxon>Eukaryota</taxon>
        <taxon>Metazoa</taxon>
        <taxon>Ecdysozoa</taxon>
        <taxon>Nematoda</taxon>
        <taxon>Chromadorea</taxon>
        <taxon>Rhabditida</taxon>
        <taxon>Rhabditina</taxon>
        <taxon>Rhabditomorpha</taxon>
        <taxon>Strongyloidea</taxon>
        <taxon>Metastrongylidae</taxon>
        <taxon>Angiostrongylus</taxon>
    </lineage>
</organism>
<dbReference type="GO" id="GO:0019843">
    <property type="term" value="F:rRNA binding"/>
    <property type="evidence" value="ECO:0007669"/>
    <property type="project" value="UniProtKB-KW"/>
</dbReference>
<name>A0A158PHF4_ANGCS</name>
<dbReference type="InterPro" id="IPR025607">
    <property type="entry name" value="Ribosomal_uL18_C_euk"/>
</dbReference>
<evidence type="ECO:0000313" key="3">
    <source>
        <dbReference type="EMBL" id="VDM57914.1"/>
    </source>
</evidence>
<protein>
    <submittedName>
        <fullName evidence="5">Ribosomal_L18_c domain-containing protein</fullName>
    </submittedName>
</protein>
<keyword evidence="1" id="KW-0699">rRNA-binding</keyword>
<feature type="domain" description="Large ribosomal subunit protein uL18 C-terminal eukaryotes" evidence="2">
    <location>
        <begin position="226"/>
        <end position="257"/>
    </location>
</feature>
<evidence type="ECO:0000313" key="5">
    <source>
        <dbReference type="WBParaSite" id="ACOC_0000632801-mRNA-1"/>
    </source>
</evidence>
<keyword evidence="1" id="KW-0694">RNA-binding</keyword>
<dbReference type="Gene3D" id="3.30.420.100">
    <property type="match status" value="1"/>
</dbReference>
<sequence>MAGDVTVVRHNYDNRGPANKLIILRIQHNPQEIPEGLIDATREVIVVYIEVTVKNTTSFIKWRIKDKCLEIGDSSGTNDISISNDTDNHSNELPTSGTTVIRLRPAHLLLSVSRQTQTLSSNRIEKGSNHKLSSLDRNIVVYRYILSLTILSMTPPYPVGHSLAGGDNPSTEPGQVYHIRKRSELPSTTLRKQTKQEHPLVKEENRTAYKKQFSKFIERCITADNLEEMYAIRHAAIRANPVHQPKQAKNYGEQKIFTAK</sequence>
<dbReference type="WBParaSite" id="ACOC_0000632801-mRNA-1">
    <property type="protein sequence ID" value="ACOC_0000632801-mRNA-1"/>
    <property type="gene ID" value="ACOC_0000632801"/>
</dbReference>
<dbReference type="AlphaFoldDB" id="A0A158PHF4"/>
<dbReference type="OrthoDB" id="1618453at2759"/>
<dbReference type="Proteomes" id="UP000267027">
    <property type="component" value="Unassembled WGS sequence"/>
</dbReference>